<protein>
    <recommendedName>
        <fullName evidence="4">Secapin</fullName>
    </recommendedName>
</protein>
<sequence>MGSGTQDPPAPRVRQTPPEPRPRQPPPEPRRANVQPPPQPRERQLPPQPRERQPPPTKKTDALKFDNDVAISTSQQSGWTSQSLDTAKMLKSSISFIMLLICGFTLSSIIEDDVLFPETIQEYDVIIKSVELDDSPVIGKACPPGQQLDISGICREVW</sequence>
<reference evidence="2 3" key="1">
    <citation type="submission" date="2023-11" db="EMBL/GenBank/DDBJ databases">
        <authorList>
            <person name="Okamura Y."/>
        </authorList>
    </citation>
    <scope>NUCLEOTIDE SEQUENCE [LARGE SCALE GENOMIC DNA]</scope>
</reference>
<feature type="compositionally biased region" description="Basic and acidic residues" evidence="1">
    <location>
        <begin position="40"/>
        <end position="66"/>
    </location>
</feature>
<dbReference type="EMBL" id="CAVLEF010000010">
    <property type="protein sequence ID" value="CAK1548493.1"/>
    <property type="molecule type" value="Genomic_DNA"/>
</dbReference>
<evidence type="ECO:0000313" key="3">
    <source>
        <dbReference type="Proteomes" id="UP001497472"/>
    </source>
</evidence>
<feature type="region of interest" description="Disordered" evidence="1">
    <location>
        <begin position="1"/>
        <end position="66"/>
    </location>
</feature>
<name>A0AAV1JJU3_9NEOP</name>
<evidence type="ECO:0000256" key="1">
    <source>
        <dbReference type="SAM" id="MobiDB-lite"/>
    </source>
</evidence>
<accession>A0AAV1JJU3</accession>
<feature type="compositionally biased region" description="Pro residues" evidence="1">
    <location>
        <begin position="17"/>
        <end position="27"/>
    </location>
</feature>
<evidence type="ECO:0008006" key="4">
    <source>
        <dbReference type="Google" id="ProtNLM"/>
    </source>
</evidence>
<dbReference type="AlphaFoldDB" id="A0AAV1JJU3"/>
<proteinExistence type="predicted"/>
<organism evidence="2 3">
    <name type="scientific">Leptosia nina</name>
    <dbReference type="NCBI Taxonomy" id="320188"/>
    <lineage>
        <taxon>Eukaryota</taxon>
        <taxon>Metazoa</taxon>
        <taxon>Ecdysozoa</taxon>
        <taxon>Arthropoda</taxon>
        <taxon>Hexapoda</taxon>
        <taxon>Insecta</taxon>
        <taxon>Pterygota</taxon>
        <taxon>Neoptera</taxon>
        <taxon>Endopterygota</taxon>
        <taxon>Lepidoptera</taxon>
        <taxon>Glossata</taxon>
        <taxon>Ditrysia</taxon>
        <taxon>Papilionoidea</taxon>
        <taxon>Pieridae</taxon>
        <taxon>Pierinae</taxon>
        <taxon>Leptosia</taxon>
    </lineage>
</organism>
<dbReference type="Proteomes" id="UP001497472">
    <property type="component" value="Unassembled WGS sequence"/>
</dbReference>
<evidence type="ECO:0000313" key="2">
    <source>
        <dbReference type="EMBL" id="CAK1548493.1"/>
    </source>
</evidence>
<comment type="caution">
    <text evidence="2">The sequence shown here is derived from an EMBL/GenBank/DDBJ whole genome shotgun (WGS) entry which is preliminary data.</text>
</comment>
<keyword evidence="3" id="KW-1185">Reference proteome</keyword>
<gene>
    <name evidence="2" type="ORF">LNINA_LOCUS7864</name>
</gene>